<feature type="chain" id="PRO_5009113715" evidence="3">
    <location>
        <begin position="35"/>
        <end position="217"/>
    </location>
</feature>
<dbReference type="AlphaFoldDB" id="A0A1E1IPU5"/>
<keyword evidence="2" id="KW-0472">Membrane</keyword>
<keyword evidence="2" id="KW-0812">Transmembrane</keyword>
<evidence type="ECO:0000256" key="2">
    <source>
        <dbReference type="SAM" id="Phobius"/>
    </source>
</evidence>
<evidence type="ECO:0000313" key="4">
    <source>
        <dbReference type="EMBL" id="CCM13247.1"/>
    </source>
</evidence>
<feature type="region of interest" description="Disordered" evidence="1">
    <location>
        <begin position="156"/>
        <end position="217"/>
    </location>
</feature>
<name>A0A1E1IPU5_LEIGU</name>
<evidence type="ECO:0000256" key="1">
    <source>
        <dbReference type="SAM" id="MobiDB-lite"/>
    </source>
</evidence>
<organism evidence="4">
    <name type="scientific">Leishmania guyanensis</name>
    <dbReference type="NCBI Taxonomy" id="5670"/>
    <lineage>
        <taxon>Eukaryota</taxon>
        <taxon>Discoba</taxon>
        <taxon>Euglenozoa</taxon>
        <taxon>Kinetoplastea</taxon>
        <taxon>Metakinetoplastina</taxon>
        <taxon>Trypanosomatida</taxon>
        <taxon>Trypanosomatidae</taxon>
        <taxon>Leishmaniinae</taxon>
        <taxon>Leishmania</taxon>
        <taxon>Leishmania guyanensis species complex</taxon>
    </lineage>
</organism>
<evidence type="ECO:0000256" key="3">
    <source>
        <dbReference type="SAM" id="SignalP"/>
    </source>
</evidence>
<feature type="transmembrane region" description="Helical" evidence="2">
    <location>
        <begin position="96"/>
        <end position="123"/>
    </location>
</feature>
<protein>
    <submittedName>
        <fullName evidence="4">Uncharacterized protein</fullName>
    </submittedName>
</protein>
<feature type="compositionally biased region" description="Low complexity" evidence="1">
    <location>
        <begin position="162"/>
        <end position="177"/>
    </location>
</feature>
<sequence length="217" mass="23863">MAFAAPACTRASSRSRTAFTRLCLTALWCVLCMGMRRETMAVAQGSASAETGTCSYTIWTTTPPPLESAPVVYPPGALAYQPQNHTIPSESFFRSYWYVAITLILCVVCGFYILLAALIIYHFSFYAQQQAQKVVMMAYLTEGYFHLDGKEIHGGRTQTRVRAGARAPSSCSSSLSRRPSDSYDHGNSPHDDRYGSVSPSSSLEADDTVTQMNPLQR</sequence>
<feature type="compositionally biased region" description="Basic and acidic residues" evidence="1">
    <location>
        <begin position="178"/>
        <end position="194"/>
    </location>
</feature>
<feature type="signal peptide" evidence="3">
    <location>
        <begin position="1"/>
        <end position="34"/>
    </location>
</feature>
<proteinExistence type="predicted"/>
<feature type="compositionally biased region" description="Polar residues" evidence="1">
    <location>
        <begin position="197"/>
        <end position="217"/>
    </location>
</feature>
<reference evidence="4" key="1">
    <citation type="submission" date="2012-08" db="EMBL/GenBank/DDBJ databases">
        <title>Comparative genomics of metastatic and non-metastatic Leishmania guyanensis provides insights into polygenic factors involved in Leishmania RNA virus infection.</title>
        <authorList>
            <person name="Smith D."/>
            <person name="Hertz-Fowler C."/>
            <person name="Martin R."/>
            <person name="Dickens N."/>
            <person name="Fasel N."/>
            <person name="Falquet L."/>
            <person name="Beverley S."/>
            <person name="Zangger H."/>
            <person name="Calderon-Copete S."/>
            <person name="Mottram J."/>
            <person name="Xenarios I."/>
        </authorList>
    </citation>
    <scope>NUCLEOTIDE SEQUENCE</scope>
    <source>
        <strain evidence="4">MHOM/BR/75/M4147/SSU:IR2SAT-LUC</strain>
    </source>
</reference>
<dbReference type="EMBL" id="CALQ01000226">
    <property type="protein sequence ID" value="CCM13247.1"/>
    <property type="molecule type" value="Genomic_DNA"/>
</dbReference>
<keyword evidence="2" id="KW-1133">Transmembrane helix</keyword>
<accession>A0A1E1IPU5</accession>
<gene>
    <name evidence="4" type="primary">LgM4147LRVhigh.08.00250.00420</name>
    <name evidence="4" type="ORF">BN36_0807590</name>
</gene>
<keyword evidence="3" id="KW-0732">Signal</keyword>